<dbReference type="Proteomes" id="UP001152607">
    <property type="component" value="Unassembled WGS sequence"/>
</dbReference>
<feature type="region of interest" description="Disordered" evidence="1">
    <location>
        <begin position="72"/>
        <end position="91"/>
    </location>
</feature>
<name>A0A9W4XW50_9PLEO</name>
<dbReference type="InterPro" id="IPR056125">
    <property type="entry name" value="DUF7708"/>
</dbReference>
<feature type="compositionally biased region" description="Acidic residues" evidence="1">
    <location>
        <begin position="471"/>
        <end position="490"/>
    </location>
</feature>
<protein>
    <recommendedName>
        <fullName evidence="2">DUF7708 domain-containing protein</fullName>
    </recommendedName>
</protein>
<feature type="domain" description="DUF7708" evidence="2">
    <location>
        <begin position="125"/>
        <end position="223"/>
    </location>
</feature>
<dbReference type="Pfam" id="PF24809">
    <property type="entry name" value="DUF7708"/>
    <property type="match status" value="1"/>
</dbReference>
<accession>A0A9W4XW50</accession>
<dbReference type="EMBL" id="CAOQHR010000005">
    <property type="protein sequence ID" value="CAI6335452.1"/>
    <property type="molecule type" value="Genomic_DNA"/>
</dbReference>
<comment type="caution">
    <text evidence="3">The sequence shown here is derived from an EMBL/GenBank/DDBJ whole genome shotgun (WGS) entry which is preliminary data.</text>
</comment>
<reference evidence="3" key="1">
    <citation type="submission" date="2023-01" db="EMBL/GenBank/DDBJ databases">
        <authorList>
            <person name="Van Ghelder C."/>
            <person name="Rancurel C."/>
        </authorList>
    </citation>
    <scope>NUCLEOTIDE SEQUENCE</scope>
    <source>
        <strain evidence="3">CNCM I-4278</strain>
    </source>
</reference>
<proteinExistence type="predicted"/>
<evidence type="ECO:0000259" key="2">
    <source>
        <dbReference type="Pfam" id="PF24809"/>
    </source>
</evidence>
<sequence>MQTGGSSNTRLVRRYSFDSDKKIVRTHDVEEEEPGGKAARGSSRRSGKGLGYLPELSKLDELSIKARALQRLLPRSQMEPPQQDQMHHETEFSSIPPAAKAVRDAARRWQEERGNGERNKVNSYFRRFAGTLESHEKLMKMLPRGDKWVSIFARSIVTILHDSDNHQEIAGDIARALYNISDHITSCQTNLTFVDNAEMRSDTADLYAHIFQFLYDALNWLRRRHQPLPYYLNKTLFDLFQYQIDSICYISRILERKAMELSATELRNMRLQFEQISRDKRNALLIHQSQYDYFQQLAIKRARLETLAGNSSSKKPYEGIVTRLRRVATNAPARDSPARLYNDISSEIHNHAPIDHPDRTYSDLSYATHNLSDAFLEDIYMWKLYTEAVSHSDHDTFSRNHNALLKKYFGELRPLAKTRDEIWAVRHLRKRDKRHDVTRIVYETVCDIGSVEVAEEEGVQQVLSDHPSEPAVEDDMRDFSSSEDDIDGENEDRHNTASIHRFLTNGSPFQHFKNGFYCFVHPSTTIRQALEYRMHGALEKLLQNDFERATSEEYLWLRELDDVGYSRSEIANLLLEEAHDVPWIYNTLAEGLLPSNSLADGPASVASLNTHRTYTRQEVEMMIHHLCGLAGVSPVSRSPEDWNGEVIFEHDYSVSYISYAENSKHNESSATLTRLKRVLKSLRLAAEVLQKAGLCQDYFTIVRKESASEIELDWISIAHTISFCEVIDQSPTVDEIHSKYPTQINPIMFRILESMRCWRLLRAISCPSIEGIIHMCCITAQFLCLGLVSFCQDHVGPLELPFINRPQTSMTLLGSYSKDWIDFPIIKVDLSQLTCFGELTGGPLLTFGSFEGRPEMLTGRHEDALVRIEEKENEKREVVEDDPVQPLSEDNKKAAADTKYHLAGAVKDIISTWGPGHFISPDPSAPDMRAIAIGGGVLYPRPGRDSDFHWEDGPGPKPLPTTSVDMRTRITIGTPITKNPTPCAFPWQDWRSRCRLQYLGVEPQRWEPNQRQLGFQAGSENVLFQGNQTWTKIPARLLKQYQLEQRGVDIVNFLGCYMGVQVSCCTGVARRVSLQKLLADLVPIYCRTNLGSACWEEWNRIYKIVDAMNGDNFTGWLTDLNHESPDAGKSFMDAVCGILEIIRPTGLSRDQKFLLVAWPQERDFLRGLRIPCTDERLWTKILVDSVESVTFAYMTHECLVLPNTLCQQQAKAWRPTTKCLGTAVTRYREETDLEPDPGTWRLKEGSTYHVWNAKGAIKLVAEGTAGGEARLVASKSKIPAAEMKRLFYGRYWRTEFLIREHHRPEDSADQVVILDKV</sequence>
<dbReference type="OrthoDB" id="428577at2759"/>
<evidence type="ECO:0000313" key="3">
    <source>
        <dbReference type="EMBL" id="CAI6335452.1"/>
    </source>
</evidence>
<organism evidence="3 4">
    <name type="scientific">Periconia digitata</name>
    <dbReference type="NCBI Taxonomy" id="1303443"/>
    <lineage>
        <taxon>Eukaryota</taxon>
        <taxon>Fungi</taxon>
        <taxon>Dikarya</taxon>
        <taxon>Ascomycota</taxon>
        <taxon>Pezizomycotina</taxon>
        <taxon>Dothideomycetes</taxon>
        <taxon>Pleosporomycetidae</taxon>
        <taxon>Pleosporales</taxon>
        <taxon>Massarineae</taxon>
        <taxon>Periconiaceae</taxon>
        <taxon>Periconia</taxon>
    </lineage>
</organism>
<gene>
    <name evidence="3" type="ORF">PDIGIT_LOCUS8534</name>
</gene>
<keyword evidence="4" id="KW-1185">Reference proteome</keyword>
<evidence type="ECO:0000313" key="4">
    <source>
        <dbReference type="Proteomes" id="UP001152607"/>
    </source>
</evidence>
<feature type="region of interest" description="Disordered" evidence="1">
    <location>
        <begin position="460"/>
        <end position="492"/>
    </location>
</feature>
<evidence type="ECO:0000256" key="1">
    <source>
        <dbReference type="SAM" id="MobiDB-lite"/>
    </source>
</evidence>
<feature type="region of interest" description="Disordered" evidence="1">
    <location>
        <begin position="22"/>
        <end position="52"/>
    </location>
</feature>